<protein>
    <recommendedName>
        <fullName evidence="1">Probable queuosine precursor transporter</fullName>
        <shortName evidence="1">Q precursor transporter</shortName>
    </recommendedName>
</protein>
<dbReference type="EMBL" id="JAJNEC010000004">
    <property type="protein sequence ID" value="MCD2422206.1"/>
    <property type="molecule type" value="Genomic_DNA"/>
</dbReference>
<dbReference type="InterPro" id="IPR003744">
    <property type="entry name" value="YhhQ"/>
</dbReference>
<feature type="transmembrane region" description="Helical" evidence="1">
    <location>
        <begin position="89"/>
        <end position="110"/>
    </location>
</feature>
<dbReference type="Pfam" id="PF02592">
    <property type="entry name" value="Vut_1"/>
    <property type="match status" value="1"/>
</dbReference>
<keyword evidence="1" id="KW-1003">Cell membrane</keyword>
<keyword evidence="1" id="KW-1133">Transmembrane helix</keyword>
<organism evidence="2 3">
    <name type="scientific">Niabella pedocola</name>
    <dbReference type="NCBI Taxonomy" id="1752077"/>
    <lineage>
        <taxon>Bacteria</taxon>
        <taxon>Pseudomonadati</taxon>
        <taxon>Bacteroidota</taxon>
        <taxon>Chitinophagia</taxon>
        <taxon>Chitinophagales</taxon>
        <taxon>Chitinophagaceae</taxon>
        <taxon>Niabella</taxon>
    </lineage>
</organism>
<accession>A0ABS8PMF3</accession>
<reference evidence="2 3" key="1">
    <citation type="submission" date="2021-11" db="EMBL/GenBank/DDBJ databases">
        <title>Genomic of Niabella pedocola.</title>
        <authorList>
            <person name="Wu T."/>
        </authorList>
    </citation>
    <scope>NUCLEOTIDE SEQUENCE [LARGE SCALE GENOMIC DNA]</scope>
    <source>
        <strain evidence="2 3">JCM 31011</strain>
    </source>
</reference>
<keyword evidence="1" id="KW-0813">Transport</keyword>
<evidence type="ECO:0000256" key="1">
    <source>
        <dbReference type="HAMAP-Rule" id="MF_02088"/>
    </source>
</evidence>
<keyword evidence="1" id="KW-0472">Membrane</keyword>
<dbReference type="PANTHER" id="PTHR34300:SF2">
    <property type="entry name" value="QUEUOSINE PRECURSOR TRANSPORTER-RELATED"/>
    <property type="match status" value="1"/>
</dbReference>
<feature type="transmembrane region" description="Helical" evidence="1">
    <location>
        <begin position="12"/>
        <end position="36"/>
    </location>
</feature>
<keyword evidence="1" id="KW-0812">Transmembrane</keyword>
<gene>
    <name evidence="2" type="ORF">LQ567_05490</name>
</gene>
<keyword evidence="3" id="KW-1185">Reference proteome</keyword>
<dbReference type="RefSeq" id="WP_231003109.1">
    <property type="nucleotide sequence ID" value="NZ_JAJNEC010000004.1"/>
</dbReference>
<comment type="similarity">
    <text evidence="1">Belongs to the vitamin uptake transporter (VUT/ECF) (TC 2.A.88) family. Q precursor transporter subfamily.</text>
</comment>
<feature type="transmembrane region" description="Helical" evidence="1">
    <location>
        <begin position="173"/>
        <end position="199"/>
    </location>
</feature>
<dbReference type="HAMAP" id="MF_02088">
    <property type="entry name" value="Q_prec_transport"/>
    <property type="match status" value="1"/>
</dbReference>
<feature type="transmembrane region" description="Helical" evidence="1">
    <location>
        <begin position="141"/>
        <end position="161"/>
    </location>
</feature>
<dbReference type="PANTHER" id="PTHR34300">
    <property type="entry name" value="QUEUOSINE PRECURSOR TRANSPORTER-RELATED"/>
    <property type="match status" value="1"/>
</dbReference>
<feature type="transmembrane region" description="Helical" evidence="1">
    <location>
        <begin position="211"/>
        <end position="241"/>
    </location>
</feature>
<dbReference type="NCBIfam" id="TIGR00697">
    <property type="entry name" value="queuosine precursor transporter"/>
    <property type="match status" value="1"/>
</dbReference>
<comment type="function">
    <text evidence="1">Involved in the import of queuosine (Q) precursors, required for Q precursor salvage.</text>
</comment>
<evidence type="ECO:0000313" key="2">
    <source>
        <dbReference type="EMBL" id="MCD2422206.1"/>
    </source>
</evidence>
<feature type="transmembrane region" description="Helical" evidence="1">
    <location>
        <begin position="56"/>
        <end position="77"/>
    </location>
</feature>
<comment type="caution">
    <text evidence="2">The sequence shown here is derived from an EMBL/GenBank/DDBJ whole genome shotgun (WGS) entry which is preliminary data.</text>
</comment>
<evidence type="ECO:0000313" key="3">
    <source>
        <dbReference type="Proteomes" id="UP001199816"/>
    </source>
</evidence>
<sequence length="266" mass="29636">MIHTITKNKPTRLFILLGCFFVANAIIAEVIGVKIFSLEKTIGISPFNLNLFGNTFSFNLTAGVLLWPVVFIMTDIINEYYGMKGVRFLSFLAAGLIGYTFLMFQGAIVLTPADFWVSNYTKNNVPNADHAYRVMLGQGSWIIIGSLSAFLLGQILDVAVFHRIKKITGEKAIWLRATGSTLVSQLIDSFLVLFIAFYIGPRVSTNQGEPWSLVLVLSICVGNYIYKFIIAVIMTPVIYWVHNAIEKYLGRDLAAQMKQDAMAKGL</sequence>
<dbReference type="Proteomes" id="UP001199816">
    <property type="component" value="Unassembled WGS sequence"/>
</dbReference>
<name>A0ABS8PMF3_9BACT</name>
<proteinExistence type="inferred from homology"/>
<comment type="subcellular location">
    <subcellularLocation>
        <location evidence="1">Cell membrane</location>
        <topology evidence="1">Multi-pass membrane protein</topology>
    </subcellularLocation>
</comment>